<accession>A0ABV7YXL2</accession>
<evidence type="ECO:0000256" key="1">
    <source>
        <dbReference type="ARBA" id="ARBA00001946"/>
    </source>
</evidence>
<comment type="caution">
    <text evidence="4">The sequence shown here is derived from an EMBL/GenBank/DDBJ whole genome shotgun (WGS) entry which is preliminary data.</text>
</comment>
<evidence type="ECO:0000313" key="4">
    <source>
        <dbReference type="EMBL" id="MFC3811592.1"/>
    </source>
</evidence>
<proteinExistence type="predicted"/>
<dbReference type="Gene3D" id="3.90.79.10">
    <property type="entry name" value="Nucleoside Triphosphate Pyrophosphohydrolase"/>
    <property type="match status" value="1"/>
</dbReference>
<evidence type="ECO:0000313" key="5">
    <source>
        <dbReference type="Proteomes" id="UP001595616"/>
    </source>
</evidence>
<dbReference type="EMBL" id="JBHRYQ010000001">
    <property type="protein sequence ID" value="MFC3811592.1"/>
    <property type="molecule type" value="Genomic_DNA"/>
</dbReference>
<dbReference type="Pfam" id="PF00293">
    <property type="entry name" value="NUDIX"/>
    <property type="match status" value="1"/>
</dbReference>
<dbReference type="InterPro" id="IPR000086">
    <property type="entry name" value="NUDIX_hydrolase_dom"/>
</dbReference>
<dbReference type="PANTHER" id="PTHR43046:SF14">
    <property type="entry name" value="MUTT_NUDIX FAMILY PROTEIN"/>
    <property type="match status" value="1"/>
</dbReference>
<dbReference type="InterPro" id="IPR020084">
    <property type="entry name" value="NUDIX_hydrolase_CS"/>
</dbReference>
<keyword evidence="5" id="KW-1185">Reference proteome</keyword>
<evidence type="ECO:0000259" key="3">
    <source>
        <dbReference type="PROSITE" id="PS51462"/>
    </source>
</evidence>
<sequence length="144" mass="16595">MNIRPAIIIIENQKLLTLKYCYSNQDVFCLPGGNLEFGENMAEALKRELKEELNLEVYTNELLLVGEIHTEEKTTLHCVFKGEIKDGKPTINPKETTAIAAEWIPLADLKNINLYPNISEEIYNMYINGQRPELYKGQITQVWH</sequence>
<dbReference type="Proteomes" id="UP001595616">
    <property type="component" value="Unassembled WGS sequence"/>
</dbReference>
<keyword evidence="2" id="KW-0378">Hydrolase</keyword>
<dbReference type="PROSITE" id="PS51462">
    <property type="entry name" value="NUDIX"/>
    <property type="match status" value="1"/>
</dbReference>
<gene>
    <name evidence="4" type="ORF">ACFOOI_13100</name>
</gene>
<organism evidence="4 5">
    <name type="scientific">Lacihabitans lacunae</name>
    <dbReference type="NCBI Taxonomy" id="1028214"/>
    <lineage>
        <taxon>Bacteria</taxon>
        <taxon>Pseudomonadati</taxon>
        <taxon>Bacteroidota</taxon>
        <taxon>Cytophagia</taxon>
        <taxon>Cytophagales</taxon>
        <taxon>Leadbetterellaceae</taxon>
        <taxon>Lacihabitans</taxon>
    </lineage>
</organism>
<evidence type="ECO:0000256" key="2">
    <source>
        <dbReference type="ARBA" id="ARBA00022801"/>
    </source>
</evidence>
<reference evidence="5" key="1">
    <citation type="journal article" date="2019" name="Int. J. Syst. Evol. Microbiol.">
        <title>The Global Catalogue of Microorganisms (GCM) 10K type strain sequencing project: providing services to taxonomists for standard genome sequencing and annotation.</title>
        <authorList>
            <consortium name="The Broad Institute Genomics Platform"/>
            <consortium name="The Broad Institute Genome Sequencing Center for Infectious Disease"/>
            <person name="Wu L."/>
            <person name="Ma J."/>
        </authorList>
    </citation>
    <scope>NUCLEOTIDE SEQUENCE [LARGE SCALE GENOMIC DNA]</scope>
    <source>
        <strain evidence="5">CECT 7956</strain>
    </source>
</reference>
<dbReference type="SUPFAM" id="SSF55811">
    <property type="entry name" value="Nudix"/>
    <property type="match status" value="1"/>
</dbReference>
<feature type="domain" description="Nudix hydrolase" evidence="3">
    <location>
        <begin position="1"/>
        <end position="131"/>
    </location>
</feature>
<dbReference type="RefSeq" id="WP_379838429.1">
    <property type="nucleotide sequence ID" value="NZ_JBHRYQ010000001.1"/>
</dbReference>
<name>A0ABV7YXL2_9BACT</name>
<protein>
    <submittedName>
        <fullName evidence="4">NUDIX domain-containing protein</fullName>
    </submittedName>
</protein>
<dbReference type="InterPro" id="IPR015797">
    <property type="entry name" value="NUDIX_hydrolase-like_dom_sf"/>
</dbReference>
<dbReference type="PANTHER" id="PTHR43046">
    <property type="entry name" value="GDP-MANNOSE MANNOSYL HYDROLASE"/>
    <property type="match status" value="1"/>
</dbReference>
<dbReference type="PROSITE" id="PS00893">
    <property type="entry name" value="NUDIX_BOX"/>
    <property type="match status" value="1"/>
</dbReference>
<comment type="cofactor">
    <cofactor evidence="1">
        <name>Mg(2+)</name>
        <dbReference type="ChEBI" id="CHEBI:18420"/>
    </cofactor>
</comment>